<dbReference type="Pfam" id="PF04969">
    <property type="entry name" value="CS"/>
    <property type="match status" value="1"/>
</dbReference>
<name>A0A7S2Y2M6_9STRA</name>
<dbReference type="FunFam" id="2.60.40.790:FF:000040">
    <property type="entry name" value="Calcyclin binding protein"/>
    <property type="match status" value="1"/>
</dbReference>
<reference evidence="3" key="1">
    <citation type="submission" date="2021-01" db="EMBL/GenBank/DDBJ databases">
        <authorList>
            <person name="Corre E."/>
            <person name="Pelletier E."/>
            <person name="Niang G."/>
            <person name="Scheremetjew M."/>
            <person name="Finn R."/>
            <person name="Kale V."/>
            <person name="Holt S."/>
            <person name="Cochrane G."/>
            <person name="Meng A."/>
            <person name="Brown T."/>
            <person name="Cohen L."/>
        </authorList>
    </citation>
    <scope>NUCLEOTIDE SEQUENCE</scope>
    <source>
        <strain evidence="3">CCMP1661</strain>
    </source>
</reference>
<gene>
    <name evidence="3" type="ORF">FJAP1339_LOCUS8224</name>
</gene>
<feature type="compositionally biased region" description="Low complexity" evidence="1">
    <location>
        <begin position="229"/>
        <end position="239"/>
    </location>
</feature>
<dbReference type="GO" id="GO:0044548">
    <property type="term" value="F:S100 protein binding"/>
    <property type="evidence" value="ECO:0007669"/>
    <property type="project" value="InterPro"/>
</dbReference>
<dbReference type="InterPro" id="IPR037893">
    <property type="entry name" value="CS_CacyBP"/>
</dbReference>
<dbReference type="GO" id="GO:0031625">
    <property type="term" value="F:ubiquitin protein ligase binding"/>
    <property type="evidence" value="ECO:0007669"/>
    <property type="project" value="InterPro"/>
</dbReference>
<organism evidence="3">
    <name type="scientific">Fibrocapsa japonica</name>
    <dbReference type="NCBI Taxonomy" id="94617"/>
    <lineage>
        <taxon>Eukaryota</taxon>
        <taxon>Sar</taxon>
        <taxon>Stramenopiles</taxon>
        <taxon>Ochrophyta</taxon>
        <taxon>Raphidophyceae</taxon>
        <taxon>Chattonellales</taxon>
        <taxon>Chattonellaceae</taxon>
        <taxon>Fibrocapsa</taxon>
    </lineage>
</organism>
<accession>A0A7S2Y2M6</accession>
<dbReference type="EMBL" id="HBHR01016425">
    <property type="protein sequence ID" value="CAD9867762.1"/>
    <property type="molecule type" value="Transcribed_RNA"/>
</dbReference>
<dbReference type="SUPFAM" id="SSF49764">
    <property type="entry name" value="HSP20-like chaperones"/>
    <property type="match status" value="1"/>
</dbReference>
<evidence type="ECO:0000256" key="1">
    <source>
        <dbReference type="SAM" id="MobiDB-lite"/>
    </source>
</evidence>
<feature type="region of interest" description="Disordered" evidence="1">
    <location>
        <begin position="219"/>
        <end position="239"/>
    </location>
</feature>
<proteinExistence type="predicted"/>
<dbReference type="InterPro" id="IPR052289">
    <property type="entry name" value="Calcyclin-binding_UBL-bridge"/>
</dbReference>
<dbReference type="PANTHER" id="PTHR13164:SF3">
    <property type="entry name" value="CALCYCLIN-BINDING PROTEIN"/>
    <property type="match status" value="1"/>
</dbReference>
<dbReference type="GO" id="GO:0015631">
    <property type="term" value="F:tubulin binding"/>
    <property type="evidence" value="ECO:0007669"/>
    <property type="project" value="InterPro"/>
</dbReference>
<evidence type="ECO:0000259" key="2">
    <source>
        <dbReference type="PROSITE" id="PS51203"/>
    </source>
</evidence>
<feature type="domain" description="CS" evidence="2">
    <location>
        <begin position="77"/>
        <end position="176"/>
    </location>
</feature>
<dbReference type="CDD" id="cd06468">
    <property type="entry name" value="p23_CacyBP"/>
    <property type="match status" value="1"/>
</dbReference>
<dbReference type="GO" id="GO:0005634">
    <property type="term" value="C:nucleus"/>
    <property type="evidence" value="ECO:0007669"/>
    <property type="project" value="TreeGrafter"/>
</dbReference>
<dbReference type="PANTHER" id="PTHR13164">
    <property type="entry name" value="CALICYLIN BINDING PROTEIN"/>
    <property type="match status" value="1"/>
</dbReference>
<feature type="compositionally biased region" description="Pro residues" evidence="1">
    <location>
        <begin position="44"/>
        <end position="57"/>
    </location>
</feature>
<dbReference type="Gene3D" id="2.60.40.790">
    <property type="match status" value="1"/>
</dbReference>
<dbReference type="PROSITE" id="PS51203">
    <property type="entry name" value="CS"/>
    <property type="match status" value="1"/>
</dbReference>
<sequence>MDQTEIQQDIAELKELFTKLRPGNVSRIKAMVNEMEASLDSSPDVPPPPPPSAPPAQNPVQLAPATPPATQQSVTYSTIATFGWDQGEYNSPWVFIYISLDGVGACKDRVACDFTKSSFDLKVIDLDGKNYRLLKDNLDKDIVPSESKCIVKKNRITIKLKKVKGEYSFDHWTDLVAKKKKSDSKKEDPSASIMDMMKDMYQDGDDNMKKIIGEAMMKAQRGEKSEPGMPDMDLPPMDV</sequence>
<feature type="region of interest" description="Disordered" evidence="1">
    <location>
        <begin position="36"/>
        <end position="69"/>
    </location>
</feature>
<protein>
    <recommendedName>
        <fullName evidence="2">CS domain-containing protein</fullName>
    </recommendedName>
</protein>
<evidence type="ECO:0000313" key="3">
    <source>
        <dbReference type="EMBL" id="CAD9867762.1"/>
    </source>
</evidence>
<dbReference type="InterPro" id="IPR007052">
    <property type="entry name" value="CS_dom"/>
</dbReference>
<dbReference type="AlphaFoldDB" id="A0A7S2Y2M6"/>
<dbReference type="InterPro" id="IPR008978">
    <property type="entry name" value="HSP20-like_chaperone"/>
</dbReference>